<sequence length="87" mass="8838">MGVAEDGFVAAVLERVRLARARLAAARASGDPYEAAVAADELDDAVRVADQHGIGTEAVVEPAAGAVTETGAGPVAEPIGEPEEEQR</sequence>
<protein>
    <submittedName>
        <fullName evidence="2">Uncharacterized protein</fullName>
    </submittedName>
</protein>
<organism evidence="2 3">
    <name type="scientific">Actinacidiphila guanduensis</name>
    <dbReference type="NCBI Taxonomy" id="310781"/>
    <lineage>
        <taxon>Bacteria</taxon>
        <taxon>Bacillati</taxon>
        <taxon>Actinomycetota</taxon>
        <taxon>Actinomycetes</taxon>
        <taxon>Kitasatosporales</taxon>
        <taxon>Streptomycetaceae</taxon>
        <taxon>Actinacidiphila</taxon>
    </lineage>
</organism>
<evidence type="ECO:0000313" key="3">
    <source>
        <dbReference type="Proteomes" id="UP000199341"/>
    </source>
</evidence>
<accession>A0A1H0BYH8</accession>
<reference evidence="2 3" key="1">
    <citation type="submission" date="2016-10" db="EMBL/GenBank/DDBJ databases">
        <authorList>
            <person name="de Groot N.N."/>
        </authorList>
    </citation>
    <scope>NUCLEOTIDE SEQUENCE [LARGE SCALE GENOMIC DNA]</scope>
    <source>
        <strain evidence="2 3">CGMCC 4.2022</strain>
    </source>
</reference>
<evidence type="ECO:0000313" key="2">
    <source>
        <dbReference type="EMBL" id="SDN50689.1"/>
    </source>
</evidence>
<feature type="region of interest" description="Disordered" evidence="1">
    <location>
        <begin position="63"/>
        <end position="87"/>
    </location>
</feature>
<dbReference type="EMBL" id="FNIE01000004">
    <property type="protein sequence ID" value="SDN50689.1"/>
    <property type="molecule type" value="Genomic_DNA"/>
</dbReference>
<evidence type="ECO:0000256" key="1">
    <source>
        <dbReference type="SAM" id="MobiDB-lite"/>
    </source>
</evidence>
<name>A0A1H0BYH8_9ACTN</name>
<dbReference type="Proteomes" id="UP000199341">
    <property type="component" value="Unassembled WGS sequence"/>
</dbReference>
<proteinExistence type="predicted"/>
<keyword evidence="3" id="KW-1185">Reference proteome</keyword>
<gene>
    <name evidence="2" type="ORF">SAMN05216259_104354</name>
</gene>
<dbReference type="STRING" id="310781.SAMN05216259_104354"/>
<dbReference type="AlphaFoldDB" id="A0A1H0BYH8"/>